<dbReference type="RefSeq" id="WP_172555874.1">
    <property type="nucleotide sequence ID" value="NZ_CP035727.2"/>
</dbReference>
<evidence type="ECO:0000313" key="2">
    <source>
        <dbReference type="Proteomes" id="UP000501374"/>
    </source>
</evidence>
<accession>A0A6H0TST8</accession>
<sequence length="86" mass="9507">METPNVSSAKIEIDTKDAKKNIEELTLAVNECISTFEKLEKVMDKFTGKSATNTLPIEVPVLLNGKVSAQSIVHSINDIDRVKETF</sequence>
<dbReference type="EMBL" id="CP035727">
    <property type="protein sequence ID" value="QIW22366.1"/>
    <property type="molecule type" value="Genomic_DNA"/>
</dbReference>
<dbReference type="Proteomes" id="UP000501374">
    <property type="component" value="Chromosome"/>
</dbReference>
<reference evidence="2" key="1">
    <citation type="submission" date="2019-02" db="EMBL/GenBank/DDBJ databases">
        <title>Structural and Functional analysis of Lanthipeptide from Bacillus thuringiensis serovar andalousiensis B23193.</title>
        <authorList>
            <person name="Andreeva J.V."/>
            <person name="Grigoreva A."/>
        </authorList>
    </citation>
    <scope>NUCLEOTIDE SEQUENCE [LARGE SCALE GENOMIC DNA]</scope>
    <source>
        <strain evidence="2">B23193</strain>
    </source>
</reference>
<name>A0A6H0TST8_BACTU</name>
<dbReference type="AlphaFoldDB" id="A0A6H0TST8"/>
<gene>
    <name evidence="1" type="ORF">EVG22_30520</name>
</gene>
<organism evidence="1 2">
    <name type="scientific">Bacillus thuringiensis serovar andalousiensis</name>
    <dbReference type="NCBI Taxonomy" id="257985"/>
    <lineage>
        <taxon>Bacteria</taxon>
        <taxon>Bacillati</taxon>
        <taxon>Bacillota</taxon>
        <taxon>Bacilli</taxon>
        <taxon>Bacillales</taxon>
        <taxon>Bacillaceae</taxon>
        <taxon>Bacillus</taxon>
        <taxon>Bacillus cereus group</taxon>
    </lineage>
</organism>
<evidence type="ECO:0000313" key="1">
    <source>
        <dbReference type="EMBL" id="QIW22366.1"/>
    </source>
</evidence>
<protein>
    <submittedName>
        <fullName evidence="1">Uncharacterized protein</fullName>
    </submittedName>
</protein>
<proteinExistence type="predicted"/>